<gene>
    <name evidence="2" type="ORF">IAB44_01610</name>
</gene>
<comment type="caution">
    <text evidence="2">The sequence shown here is derived from an EMBL/GenBank/DDBJ whole genome shotgun (WGS) entry which is preliminary data.</text>
</comment>
<dbReference type="Pfam" id="PF06912">
    <property type="entry name" value="DUF1275"/>
    <property type="match status" value="1"/>
</dbReference>
<dbReference type="InterPro" id="IPR010699">
    <property type="entry name" value="DUF1275"/>
</dbReference>
<reference evidence="2" key="2">
    <citation type="journal article" date="2021" name="PeerJ">
        <title>Extensive microbial diversity within the chicken gut microbiome revealed by metagenomics and culture.</title>
        <authorList>
            <person name="Gilroy R."/>
            <person name="Ravi A."/>
            <person name="Getino M."/>
            <person name="Pursley I."/>
            <person name="Horton D.L."/>
            <person name="Alikhan N.F."/>
            <person name="Baker D."/>
            <person name="Gharbi K."/>
            <person name="Hall N."/>
            <person name="Watson M."/>
            <person name="Adriaenssens E.M."/>
            <person name="Foster-Nyarko E."/>
            <person name="Jarju S."/>
            <person name="Secka A."/>
            <person name="Antonio M."/>
            <person name="Oren A."/>
            <person name="Chaudhuri R.R."/>
            <person name="La Ragione R."/>
            <person name="Hildebrand F."/>
            <person name="Pallen M.J."/>
        </authorList>
    </citation>
    <scope>NUCLEOTIDE SEQUENCE</scope>
    <source>
        <strain evidence="2">CHK190-19873</strain>
    </source>
</reference>
<reference evidence="2" key="1">
    <citation type="submission" date="2020-10" db="EMBL/GenBank/DDBJ databases">
        <authorList>
            <person name="Gilroy R."/>
        </authorList>
    </citation>
    <scope>NUCLEOTIDE SEQUENCE</scope>
    <source>
        <strain evidence="2">CHK190-19873</strain>
    </source>
</reference>
<dbReference type="Proteomes" id="UP000823935">
    <property type="component" value="Unassembled WGS sequence"/>
</dbReference>
<dbReference type="AlphaFoldDB" id="A0A9D1EQY9"/>
<keyword evidence="1" id="KW-0812">Transmembrane</keyword>
<dbReference type="EMBL" id="DVIQ01000008">
    <property type="protein sequence ID" value="HIS30239.1"/>
    <property type="molecule type" value="Genomic_DNA"/>
</dbReference>
<feature type="transmembrane region" description="Helical" evidence="1">
    <location>
        <begin position="66"/>
        <end position="86"/>
    </location>
</feature>
<feature type="transmembrane region" description="Helical" evidence="1">
    <location>
        <begin position="20"/>
        <end position="36"/>
    </location>
</feature>
<protein>
    <submittedName>
        <fullName evidence="2">DUF1275 domain-containing protein</fullName>
    </submittedName>
</protein>
<feature type="transmembrane region" description="Helical" evidence="1">
    <location>
        <begin position="98"/>
        <end position="118"/>
    </location>
</feature>
<name>A0A9D1EQY9_9FIRM</name>
<accession>A0A9D1EQY9</accession>
<evidence type="ECO:0000256" key="1">
    <source>
        <dbReference type="SAM" id="Phobius"/>
    </source>
</evidence>
<dbReference type="PANTHER" id="PTHR37314">
    <property type="entry name" value="SLR0142 PROTEIN"/>
    <property type="match status" value="1"/>
</dbReference>
<dbReference type="PANTHER" id="PTHR37314:SF4">
    <property type="entry name" value="UPF0700 TRANSMEMBRANE PROTEIN YOAK"/>
    <property type="match status" value="1"/>
</dbReference>
<keyword evidence="1" id="KW-0472">Membrane</keyword>
<evidence type="ECO:0000313" key="3">
    <source>
        <dbReference type="Proteomes" id="UP000823935"/>
    </source>
</evidence>
<feature type="transmembrane region" description="Helical" evidence="1">
    <location>
        <begin position="207"/>
        <end position="227"/>
    </location>
</feature>
<organism evidence="2 3">
    <name type="scientific">Candidatus Limivivens intestinipullorum</name>
    <dbReference type="NCBI Taxonomy" id="2840858"/>
    <lineage>
        <taxon>Bacteria</taxon>
        <taxon>Bacillati</taxon>
        <taxon>Bacillota</taxon>
        <taxon>Clostridia</taxon>
        <taxon>Lachnospirales</taxon>
        <taxon>Lachnospiraceae</taxon>
        <taxon>Lachnospiraceae incertae sedis</taxon>
        <taxon>Candidatus Limivivens</taxon>
    </lineage>
</organism>
<proteinExistence type="predicted"/>
<sequence>MKTDANTQEPKYLACEHKSIYLLLMISAGMMGAYTYNLRGGVFCNAQTANIVLMSIAFGKGNWRQGCYYFIPIFAYFSGAVLSELLPTPVKKPGFLRWDTYLVAFETLTLFLIGFIPLSAPDQIVQVAINFIASMQYNTFRQAEGIPMATTFCTNHVRQVGIAFAKVVHKRDRAALKRGLVHVGMLLGFCFGGAVLTIFCGTFLEKAIWIALIPLLIILCRLVYADLTQEHSLLGRKPSGH</sequence>
<evidence type="ECO:0000313" key="2">
    <source>
        <dbReference type="EMBL" id="HIS30239.1"/>
    </source>
</evidence>
<feature type="transmembrane region" description="Helical" evidence="1">
    <location>
        <begin position="180"/>
        <end position="201"/>
    </location>
</feature>
<keyword evidence="1" id="KW-1133">Transmembrane helix</keyword>